<dbReference type="EMBL" id="LR215729">
    <property type="protein sequence ID" value="VEV96989.1"/>
    <property type="molecule type" value="Genomic_DNA"/>
</dbReference>
<name>A0A653E2K9_9PSED</name>
<dbReference type="InterPro" id="IPR013740">
    <property type="entry name" value="Redoxin"/>
</dbReference>
<feature type="domain" description="Thioredoxin" evidence="1">
    <location>
        <begin position="4"/>
        <end position="159"/>
    </location>
</feature>
<dbReference type="InterPro" id="IPR016181">
    <property type="entry name" value="Acyl_CoA_acyltransferase"/>
</dbReference>
<dbReference type="CDD" id="cd04301">
    <property type="entry name" value="NAT_SF"/>
    <property type="match status" value="1"/>
</dbReference>
<dbReference type="InterPro" id="IPR036249">
    <property type="entry name" value="Thioredoxin-like_sf"/>
</dbReference>
<dbReference type="AlphaFoldDB" id="A0A653E2K9"/>
<dbReference type="InterPro" id="IPR045057">
    <property type="entry name" value="Gcn5-rel_NAT"/>
</dbReference>
<dbReference type="Gene3D" id="3.40.630.30">
    <property type="match status" value="1"/>
</dbReference>
<dbReference type="PROSITE" id="PS51729">
    <property type="entry name" value="GNAT_YJDJ"/>
    <property type="match status" value="1"/>
</dbReference>
<dbReference type="SUPFAM" id="SSF52833">
    <property type="entry name" value="Thioredoxin-like"/>
    <property type="match status" value="1"/>
</dbReference>
<dbReference type="GO" id="GO:0016491">
    <property type="term" value="F:oxidoreductase activity"/>
    <property type="evidence" value="ECO:0007669"/>
    <property type="project" value="InterPro"/>
</dbReference>
<protein>
    <recommendedName>
        <fullName evidence="4">N-acetyltransferase domain-containing protein</fullName>
    </recommendedName>
</protein>
<evidence type="ECO:0000259" key="1">
    <source>
        <dbReference type="PROSITE" id="PS51352"/>
    </source>
</evidence>
<proteinExistence type="predicted"/>
<evidence type="ECO:0000259" key="2">
    <source>
        <dbReference type="PROSITE" id="PS51729"/>
    </source>
</evidence>
<sequence length="257" mass="28691">MQFGIKGQPAPELRITDWVDRHGQPLAPFRLSEHAGKVRVIYCFQAWCPGCHSHGFPTLQSLITEFKDQPVVFAVVQSVFEGHRENGPEKRAENAELYQLDLPFGQDDGLPRPTIMSDYRTGGTPWFIVIDRNGVVVANNYRPENLAATISAALDSTPAEPSPSRITVSHNPAHQRFEVDFGDGASGQLIYRKEGQTLYLTHTEVPANRRGEGLGAILMEHCLEAIEKLGYKVVPVCSYTRVYLIRAKRWAHLLAKG</sequence>
<dbReference type="InterPro" id="IPR013766">
    <property type="entry name" value="Thioredoxin_domain"/>
</dbReference>
<dbReference type="RefSeq" id="WP_150548138.1">
    <property type="nucleotide sequence ID" value="NZ_LR215729.2"/>
</dbReference>
<dbReference type="InterPro" id="IPR031165">
    <property type="entry name" value="GNAT_YJDJ"/>
</dbReference>
<dbReference type="PANTHER" id="PTHR31435">
    <property type="entry name" value="PROTEIN NATD1"/>
    <property type="match status" value="1"/>
</dbReference>
<gene>
    <name evidence="3" type="ORF">PMYSY11_1943</name>
</gene>
<dbReference type="PANTHER" id="PTHR31435:SF9">
    <property type="entry name" value="PROTEIN NATD1"/>
    <property type="match status" value="1"/>
</dbReference>
<dbReference type="SUPFAM" id="SSF55729">
    <property type="entry name" value="Acyl-CoA N-acyltransferases (Nat)"/>
    <property type="match status" value="1"/>
</dbReference>
<dbReference type="Pfam" id="PF14542">
    <property type="entry name" value="Acetyltransf_CG"/>
    <property type="match status" value="1"/>
</dbReference>
<evidence type="ECO:0008006" key="4">
    <source>
        <dbReference type="Google" id="ProtNLM"/>
    </source>
</evidence>
<dbReference type="PROSITE" id="PS51352">
    <property type="entry name" value="THIOREDOXIN_2"/>
    <property type="match status" value="1"/>
</dbReference>
<dbReference type="Gene3D" id="3.40.30.10">
    <property type="entry name" value="Glutaredoxin"/>
    <property type="match status" value="1"/>
</dbReference>
<dbReference type="Pfam" id="PF08534">
    <property type="entry name" value="Redoxin"/>
    <property type="match status" value="1"/>
</dbReference>
<organism evidence="3">
    <name type="scientific">Pseudomonas marincola</name>
    <dbReference type="NCBI Taxonomy" id="437900"/>
    <lineage>
        <taxon>Bacteria</taxon>
        <taxon>Pseudomonadati</taxon>
        <taxon>Pseudomonadota</taxon>
        <taxon>Gammaproteobacteria</taxon>
        <taxon>Pseudomonadales</taxon>
        <taxon>Pseudomonadaceae</taxon>
        <taxon>Pseudomonas</taxon>
    </lineage>
</organism>
<accession>A0A653E2K9</accession>
<evidence type="ECO:0000313" key="3">
    <source>
        <dbReference type="EMBL" id="VEV96989.1"/>
    </source>
</evidence>
<feature type="domain" description="N-acetyltransferase" evidence="2">
    <location>
        <begin position="169"/>
        <end position="255"/>
    </location>
</feature>
<reference evidence="3" key="1">
    <citation type="submission" date="2019-02" db="EMBL/GenBank/DDBJ databases">
        <authorList>
            <consortium name="Genoscope - CEA"/>
            <person name="William W."/>
        </authorList>
    </citation>
    <scope>NUCLEOTIDE SEQUENCE [LARGE SCALE GENOMIC DNA]</scope>
    <source>
        <strain evidence="3">YSy11</strain>
    </source>
</reference>
<dbReference type="CDD" id="cd02966">
    <property type="entry name" value="TlpA_like_family"/>
    <property type="match status" value="1"/>
</dbReference>